<dbReference type="InterPro" id="IPR006047">
    <property type="entry name" value="GH13_cat_dom"/>
</dbReference>
<gene>
    <name evidence="5" type="primary">glgX</name>
    <name evidence="5" type="ORF">ACFSUQ_05555</name>
</gene>
<dbReference type="SUPFAM" id="SSF51011">
    <property type="entry name" value="Glycosyl hydrolase domain"/>
    <property type="match status" value="1"/>
</dbReference>
<dbReference type="GO" id="GO:0120549">
    <property type="term" value="F:limit dextrin alpha-1,6-maltotetraose-hydrolase activity"/>
    <property type="evidence" value="ECO:0007669"/>
    <property type="project" value="UniProtKB-EC"/>
</dbReference>
<dbReference type="Gene3D" id="3.20.20.80">
    <property type="entry name" value="Glycosidases"/>
    <property type="match status" value="1"/>
</dbReference>
<name>A0ABW5RIL6_9MICO</name>
<sequence length="691" mass="76931">MQAHDFPEFGVTTQPETGTPVLRVWSAHATSMQCVCFDDAGNETVRLPMSLSAEQVWEVADARLVPGTWYALSVDGPSELPHRFDPDALVVDPYARHVQDFGTPQTPRWLGRIVANEPFDWGATEPPRTSLRDSVVYELHVKGMTKLAHFVPEPLRGTYAGLADPNVITHLKRLGVTAVELLPVQAFASERHLREDDRTNYWGYNTVSFFAPHAAYASDAARAAGPEAIAREFKGMVRLLHEAGIEVYLDVVYNHTADQGDDCPPVSFAGLDRASYYRCLTDGGLLDVTGCGNSVDTNTPAVQRLILDSLRYWVTEFGIDGFRFDLAVTLGRDHLHTYTASHPLFAAMAQDDVLQTVKLIAEPWDVGIGGWQTGKFPVGWSEWNDEYRDRLRKFWVDSFAQARISGHHSEGLAGLSTAMAGSSDQISDARGPLASVNLVTAHDGFTLRDLVSYNVKHNLMNGELGRDGSSNNHSFNFGYEGETSDLKIRRSRRLAVRNLLGTLLISSGVPMLVAGDEMGRTQHGNNNPYNQDNAEFGWLSWNLAPEDEQLLDHVRRLTSIRREYLALRPAQYNHTSRTRDDSARLEWFDALGQPMPDSLWHTPVARSLQYIASTRLHGDGRNRVLVIIHGVEDPAPFYLPRVNKVAGYRLLWDSSAEDVAEIDTDAMSLMMPGTRIRLSGPSMRLYAAVDE</sequence>
<dbReference type="SUPFAM" id="SSF81296">
    <property type="entry name" value="E set domains"/>
    <property type="match status" value="1"/>
</dbReference>
<protein>
    <submittedName>
        <fullName evidence="5">Glycogen debranching protein GlgX</fullName>
        <ecNumber evidence="5">3.2.1.196</ecNumber>
    </submittedName>
</protein>
<dbReference type="SUPFAM" id="SSF51445">
    <property type="entry name" value="(Trans)glycosidases"/>
    <property type="match status" value="1"/>
</dbReference>
<dbReference type="InterPro" id="IPR013780">
    <property type="entry name" value="Glyco_hydro_b"/>
</dbReference>
<evidence type="ECO:0000256" key="1">
    <source>
        <dbReference type="ARBA" id="ARBA00008061"/>
    </source>
</evidence>
<evidence type="ECO:0000313" key="5">
    <source>
        <dbReference type="EMBL" id="MFD2674768.1"/>
    </source>
</evidence>
<dbReference type="EC" id="3.2.1.196" evidence="5"/>
<dbReference type="InterPro" id="IPR004193">
    <property type="entry name" value="Glyco_hydro_13_N"/>
</dbReference>
<dbReference type="Gene3D" id="2.60.40.1180">
    <property type="entry name" value="Golgi alpha-mannosidase II"/>
    <property type="match status" value="1"/>
</dbReference>
<keyword evidence="6" id="KW-1185">Reference proteome</keyword>
<dbReference type="NCBIfam" id="TIGR02100">
    <property type="entry name" value="glgX_debranch"/>
    <property type="match status" value="1"/>
</dbReference>
<dbReference type="RefSeq" id="WP_083524445.1">
    <property type="nucleotide sequence ID" value="NZ_JBHUNF010000003.1"/>
</dbReference>
<dbReference type="Proteomes" id="UP001597453">
    <property type="component" value="Unassembled WGS sequence"/>
</dbReference>
<reference evidence="6" key="1">
    <citation type="journal article" date="2019" name="Int. J. Syst. Evol. Microbiol.">
        <title>The Global Catalogue of Microorganisms (GCM) 10K type strain sequencing project: providing services to taxonomists for standard genome sequencing and annotation.</title>
        <authorList>
            <consortium name="The Broad Institute Genomics Platform"/>
            <consortium name="The Broad Institute Genome Sequencing Center for Infectious Disease"/>
            <person name="Wu L."/>
            <person name="Ma J."/>
        </authorList>
    </citation>
    <scope>NUCLEOTIDE SEQUENCE [LARGE SCALE GENOMIC DNA]</scope>
    <source>
        <strain evidence="6">TISTR 1511</strain>
    </source>
</reference>
<accession>A0ABW5RIL6</accession>
<dbReference type="InterPro" id="IPR011837">
    <property type="entry name" value="Glycogen_debranch_GlgX"/>
</dbReference>
<dbReference type="CDD" id="cd11326">
    <property type="entry name" value="AmyAc_Glg_debranch"/>
    <property type="match status" value="1"/>
</dbReference>
<keyword evidence="2 5" id="KW-0378">Hydrolase</keyword>
<feature type="domain" description="Glycosyl hydrolase family 13 catalytic" evidence="4">
    <location>
        <begin position="138"/>
        <end position="561"/>
    </location>
</feature>
<proteinExistence type="inferred from homology"/>
<evidence type="ECO:0000259" key="4">
    <source>
        <dbReference type="SMART" id="SM00642"/>
    </source>
</evidence>
<dbReference type="InterPro" id="IPR014756">
    <property type="entry name" value="Ig_E-set"/>
</dbReference>
<organism evidence="5 6">
    <name type="scientific">Gulosibacter bifidus</name>
    <dbReference type="NCBI Taxonomy" id="272239"/>
    <lineage>
        <taxon>Bacteria</taxon>
        <taxon>Bacillati</taxon>
        <taxon>Actinomycetota</taxon>
        <taxon>Actinomycetes</taxon>
        <taxon>Micrococcales</taxon>
        <taxon>Microbacteriaceae</taxon>
        <taxon>Gulosibacter</taxon>
    </lineage>
</organism>
<dbReference type="InterPro" id="IPR013783">
    <property type="entry name" value="Ig-like_fold"/>
</dbReference>
<evidence type="ECO:0000256" key="2">
    <source>
        <dbReference type="ARBA" id="ARBA00022801"/>
    </source>
</evidence>
<dbReference type="Pfam" id="PF02922">
    <property type="entry name" value="CBM_48"/>
    <property type="match status" value="1"/>
</dbReference>
<dbReference type="SMART" id="SM00642">
    <property type="entry name" value="Aamy"/>
    <property type="match status" value="1"/>
</dbReference>
<evidence type="ECO:0000313" key="6">
    <source>
        <dbReference type="Proteomes" id="UP001597453"/>
    </source>
</evidence>
<dbReference type="EMBL" id="JBHUNF010000003">
    <property type="protein sequence ID" value="MFD2674768.1"/>
    <property type="molecule type" value="Genomic_DNA"/>
</dbReference>
<comment type="caution">
    <text evidence="5">The sequence shown here is derived from an EMBL/GenBank/DDBJ whole genome shotgun (WGS) entry which is preliminary data.</text>
</comment>
<evidence type="ECO:0000256" key="3">
    <source>
        <dbReference type="ARBA" id="ARBA00023295"/>
    </source>
</evidence>
<comment type="similarity">
    <text evidence="1">Belongs to the glycosyl hydrolase 13 family.</text>
</comment>
<dbReference type="Gene3D" id="2.60.40.10">
    <property type="entry name" value="Immunoglobulins"/>
    <property type="match status" value="1"/>
</dbReference>
<dbReference type="InterPro" id="IPR017853">
    <property type="entry name" value="GH"/>
</dbReference>
<dbReference type="PANTHER" id="PTHR43002">
    <property type="entry name" value="GLYCOGEN DEBRANCHING ENZYME"/>
    <property type="match status" value="1"/>
</dbReference>
<keyword evidence="3 5" id="KW-0326">Glycosidase</keyword>